<reference evidence="2" key="1">
    <citation type="journal article" date="2019" name="Sci. Rep.">
        <title>Draft genome of Tanacetum cinerariifolium, the natural source of mosquito coil.</title>
        <authorList>
            <person name="Yamashiro T."/>
            <person name="Shiraishi A."/>
            <person name="Satake H."/>
            <person name="Nakayama K."/>
        </authorList>
    </citation>
    <scope>NUCLEOTIDE SEQUENCE</scope>
</reference>
<feature type="compositionally biased region" description="Basic and acidic residues" evidence="1">
    <location>
        <begin position="167"/>
        <end position="185"/>
    </location>
</feature>
<feature type="compositionally biased region" description="Basic and acidic residues" evidence="1">
    <location>
        <begin position="30"/>
        <end position="50"/>
    </location>
</feature>
<protein>
    <recommendedName>
        <fullName evidence="3">Retrovirus-related Pol polyprotein from transposon TNT 1-94</fullName>
    </recommendedName>
</protein>
<evidence type="ECO:0008006" key="3">
    <source>
        <dbReference type="Google" id="ProtNLM"/>
    </source>
</evidence>
<evidence type="ECO:0000256" key="1">
    <source>
        <dbReference type="SAM" id="MobiDB-lite"/>
    </source>
</evidence>
<evidence type="ECO:0000313" key="2">
    <source>
        <dbReference type="EMBL" id="GEU39631.1"/>
    </source>
</evidence>
<feature type="region of interest" description="Disordered" evidence="1">
    <location>
        <begin position="30"/>
        <end position="56"/>
    </location>
</feature>
<dbReference type="AlphaFoldDB" id="A0A6L2JRD0"/>
<proteinExistence type="predicted"/>
<sequence length="806" mass="91834">MIRLSNPNIIICSSNIPLVKFLPRRVEAKGHKEQRQQIHVDVSEESDSKPARKKTASRRVIKKKVTISAADNIILDPDVALELGKSIILTEASKEEAARKVHATHARIVTESILEPSRRRPSSIAIRDTPQVSKKYPLILFKSSRGSEESEYSKEEQSRDEEVDWIYSKEDDEKKDDADNDKSIDLEMTDDEENEDEFVQGEEQLNDDEDEEMTNAVVEESWNDDEEITDAAKANAKKTEEVKDDAKKAKLPPTSSSLSVSSGFGDQFLQLSSDTSLIVLTPIQETPSVAHVTTLPPLSISTIPPVPHQTTTSIPTPPITTDALTITIVVPESDALSDVQLRVAKLENDVSELKKIDHSAKAFATLKSQIPTAVDNYPGSKFGDTPTVDLEQEFDKSPFVIRKIKRKQAEKLKMLKYTIKSTDKTALKESLIEDENAMDKGVVDTVKSHKRQHDDDDDNDENLSARPHQGKKTKRKRKELDSSKKPSSPPKKPPKSTLRVKMWFVMMISHKTLQNPRLTTLRTKIGSNNLHGLLLLIRNGTSVKLYMINLNSLGHITVSADYFFNNDLEFLKTSDLEKTYTTSITKTKAALYEIKGIEDMVLTLWHTIKHAYDKDAEKGIKHWSERHKLWYISHVNKFSKHNVYSTQRILGVKSVSVKKLHGYGYLEEIMVKRADCQLYKFKEGDFVDLHLNDIKDMLLLAVQHKLFHLNDTDIVDFIVALRMFTRSLIIKIQVEDLQFGVESYQKKLNITAPQKTFLEIEFKKIYTPSCKPPGNTRFLSKIQRWDVKEKVDCYRKKEIEAYGRTY</sequence>
<name>A0A6L2JRD0_TANCI</name>
<comment type="caution">
    <text evidence="2">The sequence shown here is derived from an EMBL/GenBank/DDBJ whole genome shotgun (WGS) entry which is preliminary data.</text>
</comment>
<gene>
    <name evidence="2" type="ORF">Tci_011609</name>
</gene>
<feature type="compositionally biased region" description="Acidic residues" evidence="1">
    <location>
        <begin position="187"/>
        <end position="213"/>
    </location>
</feature>
<dbReference type="EMBL" id="BKCJ010001199">
    <property type="protein sequence ID" value="GEU39631.1"/>
    <property type="molecule type" value="Genomic_DNA"/>
</dbReference>
<feature type="region of interest" description="Disordered" evidence="1">
    <location>
        <begin position="145"/>
        <end position="261"/>
    </location>
</feature>
<feature type="compositionally biased region" description="Basic residues" evidence="1">
    <location>
        <begin position="468"/>
        <end position="477"/>
    </location>
</feature>
<feature type="compositionally biased region" description="Basic and acidic residues" evidence="1">
    <location>
        <begin position="145"/>
        <end position="157"/>
    </location>
</feature>
<feature type="region of interest" description="Disordered" evidence="1">
    <location>
        <begin position="445"/>
        <end position="496"/>
    </location>
</feature>
<feature type="compositionally biased region" description="Basic and acidic residues" evidence="1">
    <location>
        <begin position="237"/>
        <end position="248"/>
    </location>
</feature>
<accession>A0A6L2JRD0</accession>
<organism evidence="2">
    <name type="scientific">Tanacetum cinerariifolium</name>
    <name type="common">Dalmatian daisy</name>
    <name type="synonym">Chrysanthemum cinerariifolium</name>
    <dbReference type="NCBI Taxonomy" id="118510"/>
    <lineage>
        <taxon>Eukaryota</taxon>
        <taxon>Viridiplantae</taxon>
        <taxon>Streptophyta</taxon>
        <taxon>Embryophyta</taxon>
        <taxon>Tracheophyta</taxon>
        <taxon>Spermatophyta</taxon>
        <taxon>Magnoliopsida</taxon>
        <taxon>eudicotyledons</taxon>
        <taxon>Gunneridae</taxon>
        <taxon>Pentapetalae</taxon>
        <taxon>asterids</taxon>
        <taxon>campanulids</taxon>
        <taxon>Asterales</taxon>
        <taxon>Asteraceae</taxon>
        <taxon>Asteroideae</taxon>
        <taxon>Anthemideae</taxon>
        <taxon>Anthemidinae</taxon>
        <taxon>Tanacetum</taxon>
    </lineage>
</organism>